<gene>
    <name evidence="13" type="primary">TRM44</name>
    <name evidence="13" type="ORF">EHS25_007609</name>
</gene>
<evidence type="ECO:0000256" key="5">
    <source>
        <dbReference type="ARBA" id="ARBA00022490"/>
    </source>
</evidence>
<dbReference type="EC" id="2.1.1.211" evidence="3 11"/>
<evidence type="ECO:0000256" key="3">
    <source>
        <dbReference type="ARBA" id="ARBA00012795"/>
    </source>
</evidence>
<evidence type="ECO:0000313" key="14">
    <source>
        <dbReference type="Proteomes" id="UP000279259"/>
    </source>
</evidence>
<dbReference type="GO" id="GO:0141101">
    <property type="term" value="F:tRNA(Ser) (uridine(44)-2'-O-)-methyltransferase activity"/>
    <property type="evidence" value="ECO:0007669"/>
    <property type="project" value="UniProtKB-EC"/>
</dbReference>
<dbReference type="PANTHER" id="PTHR21210:SF0">
    <property type="entry name" value="TRNA (URACIL-O(2)-)-METHYLTRANSFERASE-RELATED"/>
    <property type="match status" value="1"/>
</dbReference>
<dbReference type="Proteomes" id="UP000279259">
    <property type="component" value="Unassembled WGS sequence"/>
</dbReference>
<organism evidence="13 14">
    <name type="scientific">Saitozyma podzolica</name>
    <dbReference type="NCBI Taxonomy" id="1890683"/>
    <lineage>
        <taxon>Eukaryota</taxon>
        <taxon>Fungi</taxon>
        <taxon>Dikarya</taxon>
        <taxon>Basidiomycota</taxon>
        <taxon>Agaricomycotina</taxon>
        <taxon>Tremellomycetes</taxon>
        <taxon>Tremellales</taxon>
        <taxon>Trimorphomycetaceae</taxon>
        <taxon>Saitozyma</taxon>
    </lineage>
</organism>
<evidence type="ECO:0000256" key="4">
    <source>
        <dbReference type="ARBA" id="ARBA00017788"/>
    </source>
</evidence>
<evidence type="ECO:0000256" key="7">
    <source>
        <dbReference type="ARBA" id="ARBA00022679"/>
    </source>
</evidence>
<keyword evidence="9 11" id="KW-0819">tRNA processing</keyword>
<keyword evidence="6 11" id="KW-0489">Methyltransferase</keyword>
<name>A0A427YQB3_9TREE</name>
<dbReference type="InterPro" id="IPR011671">
    <property type="entry name" value="tRNA_uracil_MeTrfase"/>
</dbReference>
<reference evidence="13 14" key="1">
    <citation type="submission" date="2018-11" db="EMBL/GenBank/DDBJ databases">
        <title>Genome sequence of Saitozyma podzolica DSM 27192.</title>
        <authorList>
            <person name="Aliyu H."/>
            <person name="Gorte O."/>
            <person name="Ochsenreither K."/>
        </authorList>
    </citation>
    <scope>NUCLEOTIDE SEQUENCE [LARGE SCALE GENOMIC DNA]</scope>
    <source>
        <strain evidence="13 14">DSM 27192</strain>
    </source>
</reference>
<accession>A0A427YQB3</accession>
<evidence type="ECO:0000256" key="8">
    <source>
        <dbReference type="ARBA" id="ARBA00022691"/>
    </source>
</evidence>
<comment type="similarity">
    <text evidence="2 11">Belongs to the TRM44 family.</text>
</comment>
<evidence type="ECO:0000256" key="11">
    <source>
        <dbReference type="RuleBase" id="RU368004"/>
    </source>
</evidence>
<protein>
    <recommendedName>
        <fullName evidence="4 11">tRNA (uracil-O(2)-)-methyltransferase</fullName>
        <ecNumber evidence="3 11">2.1.1.211</ecNumber>
    </recommendedName>
</protein>
<sequence>MALPSAADPGGFSTPPFSPRTLPASTPSPLATQSEPWVEVLVSSCHFGLNVFLATLKELCLHPERNSSLILRADPLPPRGAADVHEGDRLGLELVEEVGVRLMPKQPKRDAKLEQRCLFYRSKDEVPDQEQGLVLYVPKLSSAEDAPFYYPPVQRLAFRWEAAEDEDVDPESESESEGPPVQGKISLAYLPWPETPATPLLALRQNKIPRKRSPLAGPPIGGDESESIPPPATILSESGGLPERKSDDRLQRTCLALLERLYKHGYGTMVGYRKRVVHDDLYLVLKDRHRHLDSRAPKPGSTKVEDVKRHVFKDAGLPDDPLPSDLSHWGSQDVAVAAFLMLLWKEMYPGRAGGGEEWDAWGRPRGGFVDLGCGNGLLVHILTSEGYDGKGYELRARRTWPLYPPKTQGNLVELPIDFPSWFPDTVDQWQTGSWPGKESCIVRDDCFIIGNHADEITPWIPLLSLIPSTPVPSLSLPCCMHTLDASFDSLTFSAPPHAHTPPGGFEEGLESGQSRYKAYLMWLGWCGLMCGWEWEKEPLRVPSTRGWGIIARKRWASGDEDRACREWALEQVQGVRTRGNFKVRVKEGKDH</sequence>
<dbReference type="PANTHER" id="PTHR21210">
    <property type="entry name" value="TRNA (URACIL-O(2)-)-METHYLTRANSFERASE-RELATED"/>
    <property type="match status" value="1"/>
</dbReference>
<evidence type="ECO:0000256" key="1">
    <source>
        <dbReference type="ARBA" id="ARBA00004496"/>
    </source>
</evidence>
<feature type="compositionally biased region" description="Acidic residues" evidence="12">
    <location>
        <begin position="164"/>
        <end position="176"/>
    </location>
</feature>
<evidence type="ECO:0000256" key="2">
    <source>
        <dbReference type="ARBA" id="ARBA00009056"/>
    </source>
</evidence>
<evidence type="ECO:0000256" key="6">
    <source>
        <dbReference type="ARBA" id="ARBA00022603"/>
    </source>
</evidence>
<evidence type="ECO:0000256" key="9">
    <source>
        <dbReference type="ARBA" id="ARBA00022694"/>
    </source>
</evidence>
<dbReference type="GO" id="GO:0005737">
    <property type="term" value="C:cytoplasm"/>
    <property type="evidence" value="ECO:0007669"/>
    <property type="project" value="UniProtKB-SubCell"/>
</dbReference>
<dbReference type="STRING" id="1890683.A0A427YQB3"/>
<comment type="subcellular location">
    <subcellularLocation>
        <location evidence="1 11">Cytoplasm</location>
    </subcellularLocation>
</comment>
<proteinExistence type="inferred from homology"/>
<keyword evidence="14" id="KW-1185">Reference proteome</keyword>
<dbReference type="GO" id="GO:0030488">
    <property type="term" value="P:tRNA methylation"/>
    <property type="evidence" value="ECO:0007669"/>
    <property type="project" value="UniProtKB-UniRule"/>
</dbReference>
<keyword evidence="7 11" id="KW-0808">Transferase</keyword>
<evidence type="ECO:0000256" key="12">
    <source>
        <dbReference type="SAM" id="MobiDB-lite"/>
    </source>
</evidence>
<comment type="function">
    <text evidence="11">Adenosyl-L-methionine (AdoMet)-dependent tRNA (uracil-O(2)-)-methyltransferase.</text>
</comment>
<dbReference type="Pfam" id="PF07757">
    <property type="entry name" value="AdoMet_MTase"/>
    <property type="match status" value="1"/>
</dbReference>
<feature type="region of interest" description="Disordered" evidence="12">
    <location>
        <begin position="164"/>
        <end position="183"/>
    </location>
</feature>
<evidence type="ECO:0000313" key="13">
    <source>
        <dbReference type="EMBL" id="RSH93255.1"/>
    </source>
</evidence>
<feature type="region of interest" description="Disordered" evidence="12">
    <location>
        <begin position="1"/>
        <end position="30"/>
    </location>
</feature>
<feature type="region of interest" description="Disordered" evidence="12">
    <location>
        <begin position="203"/>
        <end position="247"/>
    </location>
</feature>
<evidence type="ECO:0000256" key="10">
    <source>
        <dbReference type="ARBA" id="ARBA00047957"/>
    </source>
</evidence>
<dbReference type="OrthoDB" id="10047021at2759"/>
<keyword evidence="8 11" id="KW-0949">S-adenosyl-L-methionine</keyword>
<comment type="caution">
    <text evidence="13">The sequence shown here is derived from an EMBL/GenBank/DDBJ whole genome shotgun (WGS) entry which is preliminary data.</text>
</comment>
<dbReference type="EMBL" id="RSCD01000004">
    <property type="protein sequence ID" value="RSH93255.1"/>
    <property type="molecule type" value="Genomic_DNA"/>
</dbReference>
<comment type="catalytic activity">
    <reaction evidence="10 11">
        <text>uridine(44) in tRNA(Ser) + S-adenosyl-L-methionine = 2'-O-methyluridine(44) in tRNA(Ser) + S-adenosyl-L-homocysteine + H(+)</text>
        <dbReference type="Rhea" id="RHEA:43100"/>
        <dbReference type="Rhea" id="RHEA-COMP:10339"/>
        <dbReference type="Rhea" id="RHEA-COMP:10340"/>
        <dbReference type="ChEBI" id="CHEBI:15378"/>
        <dbReference type="ChEBI" id="CHEBI:57856"/>
        <dbReference type="ChEBI" id="CHEBI:59789"/>
        <dbReference type="ChEBI" id="CHEBI:65315"/>
        <dbReference type="ChEBI" id="CHEBI:74478"/>
        <dbReference type="EC" id="2.1.1.211"/>
    </reaction>
</comment>
<dbReference type="AlphaFoldDB" id="A0A427YQB3"/>
<keyword evidence="5 11" id="KW-0963">Cytoplasm</keyword>